<protein>
    <recommendedName>
        <fullName evidence="15">Sensory/regulatory protein RpfC</fullName>
        <ecNumber evidence="3">2.7.13.3</ecNumber>
    </recommendedName>
</protein>
<organism evidence="23 24">
    <name type="scientific">Corallincola holothuriorum</name>
    <dbReference type="NCBI Taxonomy" id="2282215"/>
    <lineage>
        <taxon>Bacteria</taxon>
        <taxon>Pseudomonadati</taxon>
        <taxon>Pseudomonadota</taxon>
        <taxon>Gammaproteobacteria</taxon>
        <taxon>Alteromonadales</taxon>
        <taxon>Psychromonadaceae</taxon>
        <taxon>Corallincola</taxon>
    </lineage>
</organism>
<evidence type="ECO:0000256" key="16">
    <source>
        <dbReference type="PROSITE-ProRule" id="PRU00110"/>
    </source>
</evidence>
<feature type="modified residue" description="Phosphohistidine" evidence="16">
    <location>
        <position position="874"/>
    </location>
</feature>
<evidence type="ECO:0000256" key="1">
    <source>
        <dbReference type="ARBA" id="ARBA00000085"/>
    </source>
</evidence>
<dbReference type="InterPro" id="IPR001789">
    <property type="entry name" value="Sig_transdc_resp-reg_receiver"/>
</dbReference>
<dbReference type="PROSITE" id="PS50894">
    <property type="entry name" value="HPT"/>
    <property type="match status" value="1"/>
</dbReference>
<dbReference type="GO" id="GO:0005886">
    <property type="term" value="C:plasma membrane"/>
    <property type="evidence" value="ECO:0007669"/>
    <property type="project" value="UniProtKB-SubCell"/>
</dbReference>
<dbReference type="InterPro" id="IPR036641">
    <property type="entry name" value="HPT_dom_sf"/>
</dbReference>
<dbReference type="CDD" id="cd16922">
    <property type="entry name" value="HATPase_EvgS-ArcB-TorS-like"/>
    <property type="match status" value="1"/>
</dbReference>
<dbReference type="RefSeq" id="WP_114337842.1">
    <property type="nucleotide sequence ID" value="NZ_QPID01000004.1"/>
</dbReference>
<dbReference type="SUPFAM" id="SSF47226">
    <property type="entry name" value="Histidine-containing phosphotransfer domain, HPT domain"/>
    <property type="match status" value="1"/>
</dbReference>
<dbReference type="PROSITE" id="PS50110">
    <property type="entry name" value="RESPONSE_REGULATORY"/>
    <property type="match status" value="2"/>
</dbReference>
<feature type="domain" description="Response regulatory" evidence="21">
    <location>
        <begin position="655"/>
        <end position="771"/>
    </location>
</feature>
<dbReference type="EMBL" id="QPID01000004">
    <property type="protein sequence ID" value="RCU50352.1"/>
    <property type="molecule type" value="Genomic_DNA"/>
</dbReference>
<evidence type="ECO:0000256" key="3">
    <source>
        <dbReference type="ARBA" id="ARBA00012438"/>
    </source>
</evidence>
<evidence type="ECO:0000313" key="24">
    <source>
        <dbReference type="Proteomes" id="UP000252558"/>
    </source>
</evidence>
<dbReference type="PRINTS" id="PR00344">
    <property type="entry name" value="BCTRLSENSOR"/>
</dbReference>
<dbReference type="SUPFAM" id="SSF55874">
    <property type="entry name" value="ATPase domain of HSP90 chaperone/DNA topoisomerase II/histidine kinase"/>
    <property type="match status" value="1"/>
</dbReference>
<evidence type="ECO:0000259" key="22">
    <source>
        <dbReference type="PROSITE" id="PS50894"/>
    </source>
</evidence>
<dbReference type="FunFam" id="3.30.565.10:FF:000010">
    <property type="entry name" value="Sensor histidine kinase RcsC"/>
    <property type="match status" value="1"/>
</dbReference>
<proteinExistence type="predicted"/>
<dbReference type="CDD" id="cd17546">
    <property type="entry name" value="REC_hyHK_CKI1_RcsC-like"/>
    <property type="match status" value="2"/>
</dbReference>
<evidence type="ECO:0000259" key="21">
    <source>
        <dbReference type="PROSITE" id="PS50110"/>
    </source>
</evidence>
<dbReference type="Pfam" id="PF01627">
    <property type="entry name" value="Hpt"/>
    <property type="match status" value="1"/>
</dbReference>
<evidence type="ECO:0000256" key="17">
    <source>
        <dbReference type="PROSITE-ProRule" id="PRU00169"/>
    </source>
</evidence>
<dbReference type="InterPro" id="IPR036097">
    <property type="entry name" value="HisK_dim/P_sf"/>
</dbReference>
<evidence type="ECO:0000256" key="2">
    <source>
        <dbReference type="ARBA" id="ARBA00004651"/>
    </source>
</evidence>
<feature type="compositionally biased region" description="Low complexity" evidence="18">
    <location>
        <begin position="797"/>
        <end position="806"/>
    </location>
</feature>
<keyword evidence="4" id="KW-1003">Cell membrane</keyword>
<feature type="region of interest" description="Disordered" evidence="18">
    <location>
        <begin position="778"/>
        <end position="826"/>
    </location>
</feature>
<dbReference type="Pfam" id="PF02518">
    <property type="entry name" value="HATPase_c"/>
    <property type="match status" value="1"/>
</dbReference>
<evidence type="ECO:0000256" key="8">
    <source>
        <dbReference type="ARBA" id="ARBA00022741"/>
    </source>
</evidence>
<dbReference type="InterPro" id="IPR003594">
    <property type="entry name" value="HATPase_dom"/>
</dbReference>
<comment type="subunit">
    <text evidence="14">At low DSF concentrations, interacts with RpfF.</text>
</comment>
<keyword evidence="12" id="KW-0902">Two-component regulatory system</keyword>
<evidence type="ECO:0000256" key="6">
    <source>
        <dbReference type="ARBA" id="ARBA00022679"/>
    </source>
</evidence>
<feature type="domain" description="Response regulatory" evidence="21">
    <location>
        <begin position="503"/>
        <end position="626"/>
    </location>
</feature>
<evidence type="ECO:0000313" key="23">
    <source>
        <dbReference type="EMBL" id="RCU50352.1"/>
    </source>
</evidence>
<feature type="domain" description="Histidine kinase" evidence="20">
    <location>
        <begin position="263"/>
        <end position="485"/>
    </location>
</feature>
<dbReference type="Pfam" id="PF00512">
    <property type="entry name" value="HisKA"/>
    <property type="match status" value="1"/>
</dbReference>
<keyword evidence="13 19" id="KW-0472">Membrane</keyword>
<keyword evidence="8" id="KW-0547">Nucleotide-binding</keyword>
<dbReference type="SUPFAM" id="SSF52172">
    <property type="entry name" value="CheY-like"/>
    <property type="match status" value="2"/>
</dbReference>
<dbReference type="Proteomes" id="UP000252558">
    <property type="component" value="Unassembled WGS sequence"/>
</dbReference>
<dbReference type="GO" id="GO:0005524">
    <property type="term" value="F:ATP binding"/>
    <property type="evidence" value="ECO:0007669"/>
    <property type="project" value="UniProtKB-KW"/>
</dbReference>
<evidence type="ECO:0000256" key="12">
    <source>
        <dbReference type="ARBA" id="ARBA00023012"/>
    </source>
</evidence>
<dbReference type="InterPro" id="IPR008207">
    <property type="entry name" value="Sig_transdc_His_kin_Hpt_dom"/>
</dbReference>
<dbReference type="AlphaFoldDB" id="A0A368NIF9"/>
<dbReference type="InterPro" id="IPR004358">
    <property type="entry name" value="Sig_transdc_His_kin-like_C"/>
</dbReference>
<comment type="catalytic activity">
    <reaction evidence="1">
        <text>ATP + protein L-histidine = ADP + protein N-phospho-L-histidine.</text>
        <dbReference type="EC" id="2.7.13.3"/>
    </reaction>
</comment>
<name>A0A368NIF9_9GAMM</name>
<dbReference type="InterPro" id="IPR005467">
    <property type="entry name" value="His_kinase_dom"/>
</dbReference>
<accession>A0A368NIF9</accession>
<keyword evidence="10" id="KW-0067">ATP-binding</keyword>
<evidence type="ECO:0000256" key="11">
    <source>
        <dbReference type="ARBA" id="ARBA00022989"/>
    </source>
</evidence>
<evidence type="ECO:0000256" key="18">
    <source>
        <dbReference type="SAM" id="MobiDB-lite"/>
    </source>
</evidence>
<dbReference type="GO" id="GO:0000155">
    <property type="term" value="F:phosphorelay sensor kinase activity"/>
    <property type="evidence" value="ECO:0007669"/>
    <property type="project" value="InterPro"/>
</dbReference>
<dbReference type="CDD" id="cd00088">
    <property type="entry name" value="HPT"/>
    <property type="match status" value="1"/>
</dbReference>
<keyword evidence="24" id="KW-1185">Reference proteome</keyword>
<reference evidence="23 24" key="1">
    <citation type="submission" date="2018-07" db="EMBL/GenBank/DDBJ databases">
        <title>Corallincola holothuriorum sp. nov., a new facultative anaerobe isolated from sea cucumber Apostichopus japonicus.</title>
        <authorList>
            <person name="Xia H."/>
        </authorList>
    </citation>
    <scope>NUCLEOTIDE SEQUENCE [LARGE SCALE GENOMIC DNA]</scope>
    <source>
        <strain evidence="23 24">C4</strain>
    </source>
</reference>
<feature type="modified residue" description="4-aspartylphosphate" evidence="17">
    <location>
        <position position="704"/>
    </location>
</feature>
<evidence type="ECO:0000256" key="7">
    <source>
        <dbReference type="ARBA" id="ARBA00022692"/>
    </source>
</evidence>
<sequence length="1013" mass="112096">MDVNQSAQPEDKIAKERVLLRRVVLLLIAAMAMLVIESVVNLSNQSQVERSIATMQAAANRMERLANRLAMPLADLRILSMQMVTAPNAQAIADNGRLIDEKVQDLDQRLEKARSYFEGKNADEIDQALLEQLIYGWDAYKQALAVTRSYTEQGVRVAAFISVTQQEREHYAALQWALKEFTQSQLRLSQVVYQSTQDKSALSYYTMLGSAVLKVLVFVAILFFVYRMFQSYMQSVKSHEQEQVALIAKAESANQAKSDFLANMSHEIRTPMNAIIGMSHLALQTELDPKQRNYIEKVNRSSVALLGIINDILDFSKIEAGKLDLEVIEFSLDKVMDDLAGILSVKTQEKGLELHYDVAPDVPVELKGDPLRIGQVLLNIGNNAVKFSDAGGEVVVSVRVVSETDTRVTLRFSIRDAGIGMSPSQQAKLFESFSQADSSTTRTYGGTGLGLAISKRLTEMMGGEIWAESEEGLGSEFFFTVDVEKVANAAARLNLLQAVERQKTLVVDDNATSRQILTSILQSLKFEVTSCSSGFEALEILERISASNQQPYQLVLVDWLMDGMDGVDTVRMILSNQSIVPTPAILMMTAHGREELLAASAELQIQGTLFKPITSSTLLETIQNASGGAIVTPRRQSGHCASDHQQNVEKLKGAQLLLVEDNVINQELAIEILETHGINVTLAEDGKQALQKLRKQTFDGVLMDCQMPVMDGYTATKKIRLQPEYQDLPVIAMTANAMAGDKEKVLDAGMNDHVAKPVDIDELFSTMAKWITPQVRPQYDGSTMMGDKEEGQEGYLQDSDQQQSDVQSEDAADDVESNRQLDPQQGLRYAMGKPSMYVKLLGRFIELYGDDFTAQYRECLDLEPERAAAIRLAHSLKGNAGNIGASQLRMLAEKLEHETTAGEATEQSLAQAQQVLSVVLTEIEQYLLEHKQSGLQGEQPENCEQILELLRKVEAKAEDFDIEAGEYLPELAPLLKSAGMDAQLNQLRKGIEEYDFDVVADVISELRGQLVGG</sequence>
<evidence type="ECO:0000259" key="20">
    <source>
        <dbReference type="PROSITE" id="PS50109"/>
    </source>
</evidence>
<feature type="modified residue" description="4-aspartylphosphate" evidence="17">
    <location>
        <position position="558"/>
    </location>
</feature>
<keyword evidence="11 19" id="KW-1133">Transmembrane helix</keyword>
<comment type="caution">
    <text evidence="23">The sequence shown here is derived from an EMBL/GenBank/DDBJ whole genome shotgun (WGS) entry which is preliminary data.</text>
</comment>
<feature type="domain" description="HPt" evidence="22">
    <location>
        <begin position="833"/>
        <end position="933"/>
    </location>
</feature>
<evidence type="ECO:0000256" key="9">
    <source>
        <dbReference type="ARBA" id="ARBA00022777"/>
    </source>
</evidence>
<dbReference type="SMART" id="SM00387">
    <property type="entry name" value="HATPase_c"/>
    <property type="match status" value="1"/>
</dbReference>
<dbReference type="Pfam" id="PF00072">
    <property type="entry name" value="Response_reg"/>
    <property type="match status" value="2"/>
</dbReference>
<gene>
    <name evidence="23" type="ORF">DU002_07960</name>
</gene>
<dbReference type="SUPFAM" id="SSF47384">
    <property type="entry name" value="Homodimeric domain of signal transducing histidine kinase"/>
    <property type="match status" value="1"/>
</dbReference>
<evidence type="ECO:0000256" key="5">
    <source>
        <dbReference type="ARBA" id="ARBA00022553"/>
    </source>
</evidence>
<dbReference type="PANTHER" id="PTHR45339">
    <property type="entry name" value="HYBRID SIGNAL TRANSDUCTION HISTIDINE KINASE J"/>
    <property type="match status" value="1"/>
</dbReference>
<dbReference type="OrthoDB" id="9810730at2"/>
<evidence type="ECO:0000256" key="13">
    <source>
        <dbReference type="ARBA" id="ARBA00023136"/>
    </source>
</evidence>
<evidence type="ECO:0000256" key="10">
    <source>
        <dbReference type="ARBA" id="ARBA00022840"/>
    </source>
</evidence>
<feature type="transmembrane region" description="Helical" evidence="19">
    <location>
        <begin position="20"/>
        <end position="40"/>
    </location>
</feature>
<dbReference type="Gene3D" id="3.30.565.10">
    <property type="entry name" value="Histidine kinase-like ATPase, C-terminal domain"/>
    <property type="match status" value="1"/>
</dbReference>
<keyword evidence="6" id="KW-0808">Transferase</keyword>
<feature type="transmembrane region" description="Helical" evidence="19">
    <location>
        <begin position="204"/>
        <end position="229"/>
    </location>
</feature>
<evidence type="ECO:0000256" key="15">
    <source>
        <dbReference type="ARBA" id="ARBA00068150"/>
    </source>
</evidence>
<dbReference type="CDD" id="cd00082">
    <property type="entry name" value="HisKA"/>
    <property type="match status" value="1"/>
</dbReference>
<dbReference type="InterPro" id="IPR003661">
    <property type="entry name" value="HisK_dim/P_dom"/>
</dbReference>
<keyword evidence="5 17" id="KW-0597">Phosphoprotein</keyword>
<dbReference type="SMART" id="SM00388">
    <property type="entry name" value="HisKA"/>
    <property type="match status" value="1"/>
</dbReference>
<evidence type="ECO:0000256" key="4">
    <source>
        <dbReference type="ARBA" id="ARBA00022475"/>
    </source>
</evidence>
<keyword evidence="7 19" id="KW-0812">Transmembrane</keyword>
<comment type="subcellular location">
    <subcellularLocation>
        <location evidence="2">Cell membrane</location>
        <topology evidence="2">Multi-pass membrane protein</topology>
    </subcellularLocation>
</comment>
<dbReference type="Gene3D" id="3.40.50.2300">
    <property type="match status" value="2"/>
</dbReference>
<dbReference type="InterPro" id="IPR036890">
    <property type="entry name" value="HATPase_C_sf"/>
</dbReference>
<dbReference type="FunFam" id="1.10.287.130:FF:000002">
    <property type="entry name" value="Two-component osmosensing histidine kinase"/>
    <property type="match status" value="1"/>
</dbReference>
<dbReference type="Gene3D" id="1.10.287.130">
    <property type="match status" value="1"/>
</dbReference>
<dbReference type="InterPro" id="IPR011006">
    <property type="entry name" value="CheY-like_superfamily"/>
</dbReference>
<keyword evidence="9" id="KW-0418">Kinase</keyword>
<dbReference type="EC" id="2.7.13.3" evidence="3"/>
<dbReference type="Gene3D" id="1.20.120.160">
    <property type="entry name" value="HPT domain"/>
    <property type="match status" value="1"/>
</dbReference>
<dbReference type="SMART" id="SM00448">
    <property type="entry name" value="REC"/>
    <property type="match status" value="2"/>
</dbReference>
<dbReference type="PANTHER" id="PTHR45339:SF1">
    <property type="entry name" value="HYBRID SIGNAL TRANSDUCTION HISTIDINE KINASE J"/>
    <property type="match status" value="1"/>
</dbReference>
<dbReference type="PROSITE" id="PS50109">
    <property type="entry name" value="HIS_KIN"/>
    <property type="match status" value="1"/>
</dbReference>
<evidence type="ECO:0000256" key="14">
    <source>
        <dbReference type="ARBA" id="ARBA00064003"/>
    </source>
</evidence>
<evidence type="ECO:0000256" key="19">
    <source>
        <dbReference type="SAM" id="Phobius"/>
    </source>
</evidence>